<dbReference type="EC" id="3.4.21.53" evidence="2"/>
<evidence type="ECO:0000256" key="2">
    <source>
        <dbReference type="PROSITE-ProRule" id="PRU01122"/>
    </source>
</evidence>
<dbReference type="InterPro" id="IPR014721">
    <property type="entry name" value="Ribsml_uS5_D2-typ_fold_subgr"/>
</dbReference>
<dbReference type="Pfam" id="PF13654">
    <property type="entry name" value="AAA_32"/>
    <property type="match status" value="1"/>
</dbReference>
<feature type="domain" description="Lon proteolytic" evidence="3">
    <location>
        <begin position="586"/>
        <end position="781"/>
    </location>
</feature>
<comment type="catalytic activity">
    <reaction evidence="2">
        <text>Hydrolysis of proteins in presence of ATP.</text>
        <dbReference type="EC" id="3.4.21.53"/>
    </reaction>
</comment>
<dbReference type="GO" id="GO:0030163">
    <property type="term" value="P:protein catabolic process"/>
    <property type="evidence" value="ECO:0007669"/>
    <property type="project" value="InterPro"/>
</dbReference>
<protein>
    <recommendedName>
        <fullName evidence="2">endopeptidase La</fullName>
        <ecNumber evidence="2">3.4.21.53</ecNumber>
    </recommendedName>
</protein>
<accession>A0A212J9K0</accession>
<dbReference type="AlphaFoldDB" id="A0A212J9K0"/>
<keyword evidence="2" id="KW-0720">Serine protease</keyword>
<sequence>MKTFASLTPDKLRPTLDPARIPYATSEAIPRTSNHRPPQPRALQALELAINVKDNGYNIYLSGVANLGRTRMVRDFLRPHCKKAPTPPDILYVNNFDDPDSPRLISVPAGQGKKLKRALAETLARIRKDIPMRFEHEAFTRRRSGLLTKFQNRKDKLFREMDVVAGNQGFNLDMDDGGSMTLYPLVEGKRLSEQEFNNLESAQRKELKAKGDNLVAAMSGLVRKFAKMEQAFLDDERSLEKEVAAEVLDRLLTPLVEKFCAACPSKVLAAHFADLRAHIVENLDLFLAHDAGPFPGQSGADGSGSTPFAPFSTGPDMALHGDDALARYEINLFVDNSNVHGAPLVSCDHPTTANLMGSIERESEMGALVTDFSLIKAGMVHKANGGYLLLRVEDLLQYPNAWESLLRALRSGIARIEDAGDGENVKTKGISPEPVPLHLKIILIGVEEIYETLLLADERFAKLFKVKAQLTEHMPRNARGVRIYLSHIRRIVEEAELLHFDKDAMAGLIDVGSNLIEDNTKLSLKFPLLREIMIEASATAKMQGCAIVTGTVLRETMKARTFRVNLVEESFMEEYDRGVIKVETKGEAVGRVNGLSVTWYGDFEFGLPHRIAATVGVGHDGIIDLEREAKLGGPIHTKAMLILKSYLVGQFARNKPLVLSGSLCFEQSYAGIEGDSASGAELAALLSALADTPINLALALTGAVSQSGNILAVGGVTRKIEGFFEVCRRHGLTGGQGVIMPRDNLEHIMLNDGVTAAVAAGQFHIYPVAHITEAMELLTGMPAGKRRKDGSFTKGTLYDRVDKRLAELCKLAAKARRP</sequence>
<dbReference type="PANTHER" id="PTHR10046">
    <property type="entry name" value="ATP DEPENDENT LON PROTEASE FAMILY MEMBER"/>
    <property type="match status" value="1"/>
</dbReference>
<dbReference type="Gene3D" id="1.10.8.60">
    <property type="match status" value="1"/>
</dbReference>
<dbReference type="InterPro" id="IPR046843">
    <property type="entry name" value="LonB_AAA-LID"/>
</dbReference>
<dbReference type="Pfam" id="PF20436">
    <property type="entry name" value="LonB_AAA-LID"/>
    <property type="match status" value="1"/>
</dbReference>
<dbReference type="InterPro" id="IPR041699">
    <property type="entry name" value="AAA_32"/>
</dbReference>
<dbReference type="PRINTS" id="PR00830">
    <property type="entry name" value="ENDOLAPTASE"/>
</dbReference>
<evidence type="ECO:0000259" key="3">
    <source>
        <dbReference type="PROSITE" id="PS51786"/>
    </source>
</evidence>
<proteinExistence type="inferred from homology"/>
<dbReference type="InterPro" id="IPR008269">
    <property type="entry name" value="Lon_proteolytic"/>
</dbReference>
<dbReference type="InterPro" id="IPR046844">
    <property type="entry name" value="Lon-like_helical"/>
</dbReference>
<evidence type="ECO:0000313" key="4">
    <source>
        <dbReference type="EMBL" id="SBV96122.1"/>
    </source>
</evidence>
<dbReference type="InterPro" id="IPR020568">
    <property type="entry name" value="Ribosomal_Su5_D2-typ_SF"/>
</dbReference>
<dbReference type="GO" id="GO:0004252">
    <property type="term" value="F:serine-type endopeptidase activity"/>
    <property type="evidence" value="ECO:0007669"/>
    <property type="project" value="UniProtKB-UniRule"/>
</dbReference>
<dbReference type="InterPro" id="IPR027065">
    <property type="entry name" value="Lon_Prtase"/>
</dbReference>
<dbReference type="EMBL" id="FLUQ01000001">
    <property type="protein sequence ID" value="SBV96122.1"/>
    <property type="molecule type" value="Genomic_DNA"/>
</dbReference>
<feature type="active site" evidence="2">
    <location>
        <position position="676"/>
    </location>
</feature>
<dbReference type="GO" id="GO:0004176">
    <property type="term" value="F:ATP-dependent peptidase activity"/>
    <property type="evidence" value="ECO:0007669"/>
    <property type="project" value="UniProtKB-UniRule"/>
</dbReference>
<comment type="similarity">
    <text evidence="2">Belongs to the peptidase S16 family.</text>
</comment>
<dbReference type="Pfam" id="PF05362">
    <property type="entry name" value="Lon_C"/>
    <property type="match status" value="1"/>
</dbReference>
<dbReference type="SUPFAM" id="SSF54211">
    <property type="entry name" value="Ribosomal protein S5 domain 2-like"/>
    <property type="match status" value="1"/>
</dbReference>
<dbReference type="InterPro" id="IPR027417">
    <property type="entry name" value="P-loop_NTPase"/>
</dbReference>
<feature type="active site" evidence="2">
    <location>
        <position position="719"/>
    </location>
</feature>
<dbReference type="PROSITE" id="PS51786">
    <property type="entry name" value="LON_PROTEOLYTIC"/>
    <property type="match status" value="1"/>
</dbReference>
<dbReference type="GO" id="GO:0006508">
    <property type="term" value="P:proteolysis"/>
    <property type="evidence" value="ECO:0007669"/>
    <property type="project" value="UniProtKB-KW"/>
</dbReference>
<dbReference type="Gene3D" id="3.30.230.10">
    <property type="match status" value="1"/>
</dbReference>
<dbReference type="Gene3D" id="3.40.50.300">
    <property type="entry name" value="P-loop containing nucleotide triphosphate hydrolases"/>
    <property type="match status" value="2"/>
</dbReference>
<evidence type="ECO:0000256" key="1">
    <source>
        <dbReference type="ARBA" id="ARBA00022670"/>
    </source>
</evidence>
<gene>
    <name evidence="4" type="ORF">KL86DPRO_10990</name>
</gene>
<organism evidence="4">
    <name type="scientific">uncultured delta proteobacterium</name>
    <dbReference type="NCBI Taxonomy" id="34034"/>
    <lineage>
        <taxon>Bacteria</taxon>
        <taxon>Deltaproteobacteria</taxon>
        <taxon>environmental samples</taxon>
    </lineage>
</organism>
<reference evidence="4" key="1">
    <citation type="submission" date="2016-04" db="EMBL/GenBank/DDBJ databases">
        <authorList>
            <person name="Evans L.H."/>
            <person name="Alamgir A."/>
            <person name="Owens N."/>
            <person name="Weber N.D."/>
            <person name="Virtaneva K."/>
            <person name="Barbian K."/>
            <person name="Babar A."/>
            <person name="Rosenke K."/>
        </authorList>
    </citation>
    <scope>NUCLEOTIDE SEQUENCE</scope>
    <source>
        <strain evidence="4">86</strain>
    </source>
</reference>
<keyword evidence="2" id="KW-0378">Hydrolase</keyword>
<keyword evidence="1 2" id="KW-0645">Protease</keyword>
<dbReference type="GO" id="GO:0005524">
    <property type="term" value="F:ATP binding"/>
    <property type="evidence" value="ECO:0007669"/>
    <property type="project" value="InterPro"/>
</dbReference>
<name>A0A212J9K0_9DELT</name>
<dbReference type="Pfam" id="PF20437">
    <property type="entry name" value="LonC_helical"/>
    <property type="match status" value="1"/>
</dbReference>